<gene>
    <name evidence="2" type="ORF">BS50DRAFT_103146</name>
</gene>
<dbReference type="Proteomes" id="UP000240883">
    <property type="component" value="Unassembled WGS sequence"/>
</dbReference>
<sequence>MSHSTTSERRLLPSSSVCITLRSLLGFYYVAVVLCSVAFQATRRPDTLHHTAPAFSLHDSGHCDDVETRFSATFGSPPRVRPAERLNCYGRTKP</sequence>
<dbReference type="EMBL" id="KZ678140">
    <property type="protein sequence ID" value="PSN63030.1"/>
    <property type="molecule type" value="Genomic_DNA"/>
</dbReference>
<name>A0A2T2NCC6_CORCC</name>
<keyword evidence="1" id="KW-1133">Transmembrane helix</keyword>
<dbReference type="AlphaFoldDB" id="A0A2T2NCC6"/>
<reference evidence="2 3" key="1">
    <citation type="journal article" date="2018" name="Front. Microbiol.">
        <title>Genome-Wide Analysis of Corynespora cassiicola Leaf Fall Disease Putative Effectors.</title>
        <authorList>
            <person name="Lopez D."/>
            <person name="Ribeiro S."/>
            <person name="Label P."/>
            <person name="Fumanal B."/>
            <person name="Venisse J.S."/>
            <person name="Kohler A."/>
            <person name="de Oliveira R.R."/>
            <person name="Labutti K."/>
            <person name="Lipzen A."/>
            <person name="Lail K."/>
            <person name="Bauer D."/>
            <person name="Ohm R.A."/>
            <person name="Barry K.W."/>
            <person name="Spatafora J."/>
            <person name="Grigoriev I.V."/>
            <person name="Martin F.M."/>
            <person name="Pujade-Renaud V."/>
        </authorList>
    </citation>
    <scope>NUCLEOTIDE SEQUENCE [LARGE SCALE GENOMIC DNA]</scope>
    <source>
        <strain evidence="2 3">Philippines</strain>
    </source>
</reference>
<evidence type="ECO:0000313" key="3">
    <source>
        <dbReference type="Proteomes" id="UP000240883"/>
    </source>
</evidence>
<feature type="transmembrane region" description="Helical" evidence="1">
    <location>
        <begin position="20"/>
        <end position="39"/>
    </location>
</feature>
<accession>A0A2T2NCC6</accession>
<keyword evidence="1" id="KW-0472">Membrane</keyword>
<proteinExistence type="predicted"/>
<evidence type="ECO:0000313" key="2">
    <source>
        <dbReference type="EMBL" id="PSN63030.1"/>
    </source>
</evidence>
<evidence type="ECO:0000256" key="1">
    <source>
        <dbReference type="SAM" id="Phobius"/>
    </source>
</evidence>
<keyword evidence="1" id="KW-0812">Transmembrane</keyword>
<keyword evidence="3" id="KW-1185">Reference proteome</keyword>
<protein>
    <submittedName>
        <fullName evidence="2">Uncharacterized protein</fullName>
    </submittedName>
</protein>
<organism evidence="2 3">
    <name type="scientific">Corynespora cassiicola Philippines</name>
    <dbReference type="NCBI Taxonomy" id="1448308"/>
    <lineage>
        <taxon>Eukaryota</taxon>
        <taxon>Fungi</taxon>
        <taxon>Dikarya</taxon>
        <taxon>Ascomycota</taxon>
        <taxon>Pezizomycotina</taxon>
        <taxon>Dothideomycetes</taxon>
        <taxon>Pleosporomycetidae</taxon>
        <taxon>Pleosporales</taxon>
        <taxon>Corynesporascaceae</taxon>
        <taxon>Corynespora</taxon>
    </lineage>
</organism>